<evidence type="ECO:0000313" key="2">
    <source>
        <dbReference type="WBParaSite" id="Csp11.Scaffold630.g19799.t1"/>
    </source>
</evidence>
<dbReference type="Proteomes" id="UP000095282">
    <property type="component" value="Unplaced"/>
</dbReference>
<reference evidence="2" key="1">
    <citation type="submission" date="2016-11" db="UniProtKB">
        <authorList>
            <consortium name="WormBaseParasite"/>
        </authorList>
    </citation>
    <scope>IDENTIFICATION</scope>
</reference>
<protein>
    <submittedName>
        <fullName evidence="2">40S ribosomal protein S15</fullName>
    </submittedName>
</protein>
<name>A0A1I7UVM3_9PELO</name>
<proteinExistence type="predicted"/>
<keyword evidence="1" id="KW-1185">Reference proteome</keyword>
<organism evidence="1 2">
    <name type="scientific">Caenorhabditis tropicalis</name>
    <dbReference type="NCBI Taxonomy" id="1561998"/>
    <lineage>
        <taxon>Eukaryota</taxon>
        <taxon>Metazoa</taxon>
        <taxon>Ecdysozoa</taxon>
        <taxon>Nematoda</taxon>
        <taxon>Chromadorea</taxon>
        <taxon>Rhabditida</taxon>
        <taxon>Rhabditina</taxon>
        <taxon>Rhabditomorpha</taxon>
        <taxon>Rhabditoidea</taxon>
        <taxon>Rhabditidae</taxon>
        <taxon>Peloderinae</taxon>
        <taxon>Caenorhabditis</taxon>
    </lineage>
</organism>
<sequence length="66" mass="7731">MIEENNDEEEELNYDERLRFVTINELDEVCEMGTFKDRFEKVSLFVTYVGGFGVGSGRRTRGKTWS</sequence>
<accession>A0A1I7UVM3</accession>
<dbReference type="WBParaSite" id="Csp11.Scaffold630.g19799.t1">
    <property type="protein sequence ID" value="Csp11.Scaffold630.g19799.t1"/>
    <property type="gene ID" value="Csp11.Scaffold630.g19799"/>
</dbReference>
<dbReference type="AlphaFoldDB" id="A0A1I7UVM3"/>
<evidence type="ECO:0000313" key="1">
    <source>
        <dbReference type="Proteomes" id="UP000095282"/>
    </source>
</evidence>